<proteinExistence type="predicted"/>
<sequence>MNFRQFENRINQWPAIHFTAIVKNRREEEYEIYAVDESNNIKSQLFICFADNESHASLLIKQFTLWLIKINSEKRRQQKAERHAEAALLPDK</sequence>
<dbReference type="Proteomes" id="UP000566985">
    <property type="component" value="Unassembled WGS sequence"/>
</dbReference>
<evidence type="ECO:0000313" key="5">
    <source>
        <dbReference type="Proteomes" id="UP000566985"/>
    </source>
</evidence>
<dbReference type="Proteomes" id="UP000433737">
    <property type="component" value="Unassembled WGS sequence"/>
</dbReference>
<evidence type="ECO:0000313" key="6">
    <source>
        <dbReference type="Proteomes" id="UP001468095"/>
    </source>
</evidence>
<dbReference type="EMBL" id="JABWPM010000001">
    <property type="protein sequence ID" value="NUY95117.1"/>
    <property type="molecule type" value="Genomic_DNA"/>
</dbReference>
<evidence type="ECO:0000313" key="3">
    <source>
        <dbReference type="EMBL" id="VXB97993.1"/>
    </source>
</evidence>
<reference evidence="2 5" key="2">
    <citation type="submission" date="2020-05" db="EMBL/GenBank/DDBJ databases">
        <title>Whole Genome Sequences of Enterobacteriales Associated with the International Space Station.</title>
        <authorList>
            <person name="Bharadwaj A."/>
            <person name="Daudu R."/>
            <person name="Singh N."/>
            <person name="Wood J."/>
            <person name="Debieu M."/>
            <person name="Mason C."/>
            <person name="Wang C."/>
            <person name="Venkateswaran K."/>
        </authorList>
    </citation>
    <scope>NUCLEOTIDE SEQUENCE [LARGE SCALE GENOMIC DNA]</scope>
    <source>
        <strain evidence="2 5">IF5SW-B1</strain>
    </source>
</reference>
<name>A0A653V8W9_9GAMM</name>
<evidence type="ECO:0000313" key="4">
    <source>
        <dbReference type="Proteomes" id="UP000433737"/>
    </source>
</evidence>
<keyword evidence="6" id="KW-1185">Reference proteome</keyword>
<protein>
    <submittedName>
        <fullName evidence="2">Uncharacterized protein</fullName>
    </submittedName>
</protein>
<gene>
    <name evidence="1" type="ORF">AABB92_06060</name>
    <name evidence="2" type="ORF">HU668_01440</name>
    <name evidence="3" type="ORF">PANT111_20037</name>
</gene>
<dbReference type="EMBL" id="CABWMH010000012">
    <property type="protein sequence ID" value="VXB97993.1"/>
    <property type="molecule type" value="Genomic_DNA"/>
</dbReference>
<accession>A0A653V8W9</accession>
<dbReference type="Proteomes" id="UP001468095">
    <property type="component" value="Unassembled WGS sequence"/>
</dbReference>
<comment type="caution">
    <text evidence="2">The sequence shown here is derived from an EMBL/GenBank/DDBJ whole genome shotgun (WGS) entry which is preliminary data.</text>
</comment>
<dbReference type="GeneID" id="57343780"/>
<dbReference type="AlphaFoldDB" id="A0A653V8W9"/>
<evidence type="ECO:0000313" key="1">
    <source>
        <dbReference type="EMBL" id="MEL7695229.1"/>
    </source>
</evidence>
<reference evidence="3 4" key="1">
    <citation type="submission" date="2019-10" db="EMBL/GenBank/DDBJ databases">
        <authorList>
            <person name="Karimi E."/>
        </authorList>
    </citation>
    <scope>NUCLEOTIDE SEQUENCE [LARGE SCALE GENOMIC DNA]</scope>
    <source>
        <strain evidence="3">Pantoea sp. 111</strain>
    </source>
</reference>
<reference evidence="1 6" key="3">
    <citation type="submission" date="2024-04" db="EMBL/GenBank/DDBJ databases">
        <authorList>
            <person name="Suleimanova A.D."/>
            <person name="Pudova D.S."/>
            <person name="Shagimardanova E.I."/>
            <person name="Sharipova M.R."/>
        </authorList>
    </citation>
    <scope>NUCLEOTIDE SEQUENCE [LARGE SCALE GENOMIC DNA]</scope>
    <source>
        <strain evidence="1 6">3.1</strain>
    </source>
</reference>
<dbReference type="EMBL" id="JBCGBG010000001">
    <property type="protein sequence ID" value="MEL7695229.1"/>
    <property type="molecule type" value="Genomic_DNA"/>
</dbReference>
<evidence type="ECO:0000313" key="2">
    <source>
        <dbReference type="EMBL" id="NUY95117.1"/>
    </source>
</evidence>
<organism evidence="2 5">
    <name type="scientific">Pantoea brenneri</name>
    <dbReference type="NCBI Taxonomy" id="472694"/>
    <lineage>
        <taxon>Bacteria</taxon>
        <taxon>Pseudomonadati</taxon>
        <taxon>Pseudomonadota</taxon>
        <taxon>Gammaproteobacteria</taxon>
        <taxon>Enterobacterales</taxon>
        <taxon>Erwiniaceae</taxon>
        <taxon>Pantoea</taxon>
    </lineage>
</organism>
<dbReference type="RefSeq" id="WP_046288349.1">
    <property type="nucleotide sequence ID" value="NZ_CAUQFK010000052.1"/>
</dbReference>